<dbReference type="SUPFAM" id="SSF55797">
    <property type="entry name" value="PR-1-like"/>
    <property type="match status" value="1"/>
</dbReference>
<dbReference type="InterPro" id="IPR035940">
    <property type="entry name" value="CAP_sf"/>
</dbReference>
<protein>
    <submittedName>
        <fullName evidence="1">Uncharacterized protein</fullName>
    </submittedName>
</protein>
<reference evidence="1" key="1">
    <citation type="submission" date="2021-06" db="EMBL/GenBank/DDBJ databases">
        <title>Parelaphostrongylus tenuis whole genome reference sequence.</title>
        <authorList>
            <person name="Garwood T.J."/>
            <person name="Larsen P.A."/>
            <person name="Fountain-Jones N.M."/>
            <person name="Garbe J.R."/>
            <person name="Macchietto M.G."/>
            <person name="Kania S.A."/>
            <person name="Gerhold R.W."/>
            <person name="Richards J.E."/>
            <person name="Wolf T.M."/>
        </authorList>
    </citation>
    <scope>NUCLEOTIDE SEQUENCE</scope>
    <source>
        <strain evidence="1">MNPRO001-30</strain>
        <tissue evidence="1">Meninges</tissue>
    </source>
</reference>
<keyword evidence="2" id="KW-1185">Reference proteome</keyword>
<evidence type="ECO:0000313" key="1">
    <source>
        <dbReference type="EMBL" id="KAJ1370641.1"/>
    </source>
</evidence>
<dbReference type="EMBL" id="JAHQIW010006822">
    <property type="protein sequence ID" value="KAJ1370641.1"/>
    <property type="molecule type" value="Genomic_DNA"/>
</dbReference>
<gene>
    <name evidence="1" type="ORF">KIN20_032416</name>
</gene>
<dbReference type="AlphaFoldDB" id="A0AAD5WI07"/>
<comment type="caution">
    <text evidence="1">The sequence shown here is derived from an EMBL/GenBank/DDBJ whole genome shotgun (WGS) entry which is preliminary data.</text>
</comment>
<dbReference type="Gene3D" id="3.40.33.10">
    <property type="entry name" value="CAP"/>
    <property type="match status" value="1"/>
</dbReference>
<proteinExistence type="predicted"/>
<organism evidence="1 2">
    <name type="scientific">Parelaphostrongylus tenuis</name>
    <name type="common">Meningeal worm</name>
    <dbReference type="NCBI Taxonomy" id="148309"/>
    <lineage>
        <taxon>Eukaryota</taxon>
        <taxon>Metazoa</taxon>
        <taxon>Ecdysozoa</taxon>
        <taxon>Nematoda</taxon>
        <taxon>Chromadorea</taxon>
        <taxon>Rhabditida</taxon>
        <taxon>Rhabditina</taxon>
        <taxon>Rhabditomorpha</taxon>
        <taxon>Strongyloidea</taxon>
        <taxon>Metastrongylidae</taxon>
        <taxon>Parelaphostrongylus</taxon>
    </lineage>
</organism>
<evidence type="ECO:0000313" key="2">
    <source>
        <dbReference type="Proteomes" id="UP001196413"/>
    </source>
</evidence>
<sequence length="141" mass="15631">MFLLSTITSRKRRAVNVGHHGEFAPPSSQMNLLVRNTIAMAEAYAHASIRSCTGQKSPPSIRTGYQESVHVLSTTATDALGILEKAIATFLDELTSNDIPSNMIFTSYLAQRTSKPMSRVSKRIMLGIPHTKQVRDEMRKL</sequence>
<dbReference type="Proteomes" id="UP001196413">
    <property type="component" value="Unassembled WGS sequence"/>
</dbReference>
<accession>A0AAD5WI07</accession>
<name>A0AAD5WI07_PARTN</name>